<dbReference type="AlphaFoldDB" id="A0A4P6LWE0"/>
<keyword evidence="1" id="KW-0732">Signal</keyword>
<evidence type="ECO:0008006" key="4">
    <source>
        <dbReference type="Google" id="ProtNLM"/>
    </source>
</evidence>
<evidence type="ECO:0000313" key="2">
    <source>
        <dbReference type="EMBL" id="QBE95127.1"/>
    </source>
</evidence>
<feature type="chain" id="PRO_5020408974" description="WxL domain-containing protein" evidence="1">
    <location>
        <begin position="26"/>
        <end position="171"/>
    </location>
</feature>
<dbReference type="RefSeq" id="WP_130179766.1">
    <property type="nucleotide sequence ID" value="NZ_CP035945.1"/>
</dbReference>
<dbReference type="Proteomes" id="UP000289794">
    <property type="component" value="Chromosome"/>
</dbReference>
<evidence type="ECO:0000313" key="3">
    <source>
        <dbReference type="Proteomes" id="UP000289794"/>
    </source>
</evidence>
<organism evidence="2 3">
    <name type="scientific">Blautia producta</name>
    <dbReference type="NCBI Taxonomy" id="33035"/>
    <lineage>
        <taxon>Bacteria</taxon>
        <taxon>Bacillati</taxon>
        <taxon>Bacillota</taxon>
        <taxon>Clostridia</taxon>
        <taxon>Lachnospirales</taxon>
        <taxon>Lachnospiraceae</taxon>
        <taxon>Blautia</taxon>
    </lineage>
</organism>
<gene>
    <name evidence="2" type="ORF">PMF13cell1_00629</name>
</gene>
<evidence type="ECO:0000256" key="1">
    <source>
        <dbReference type="SAM" id="SignalP"/>
    </source>
</evidence>
<reference evidence="2 3" key="1">
    <citation type="submission" date="2019-01" db="EMBL/GenBank/DDBJ databases">
        <title>PMF-metabolizing Aryl O-demethylase.</title>
        <authorList>
            <person name="Kim M."/>
        </authorList>
    </citation>
    <scope>NUCLEOTIDE SEQUENCE [LARGE SCALE GENOMIC DNA]</scope>
    <source>
        <strain evidence="2 3">PMF1</strain>
    </source>
</reference>
<name>A0A4P6LWE0_9FIRM</name>
<sequence>MKKKGLVAMGLAGVMTIGMCVPVLAAEDTYEDVNQNGTINPTNVEMEVLPSYTVKIPTKLNVDSSVGEVSVNLQAENTVLNNNNVLEISVPQKSIELVLSDDSATKYTMNFSGTAGTGKWILGTFDTGITTAEPLSSVPKLKKAEGETITKAGTYSTTVQFTVTQQDKITN</sequence>
<dbReference type="EMBL" id="CP035945">
    <property type="protein sequence ID" value="QBE95127.1"/>
    <property type="molecule type" value="Genomic_DNA"/>
</dbReference>
<protein>
    <recommendedName>
        <fullName evidence="4">WxL domain-containing protein</fullName>
    </recommendedName>
</protein>
<proteinExistence type="predicted"/>
<dbReference type="KEGG" id="bpro:PMF13cell1_00629"/>
<feature type="signal peptide" evidence="1">
    <location>
        <begin position="1"/>
        <end position="25"/>
    </location>
</feature>
<accession>A0A4P6LWE0</accession>